<feature type="compositionally biased region" description="Low complexity" evidence="1">
    <location>
        <begin position="72"/>
        <end position="85"/>
    </location>
</feature>
<proteinExistence type="predicted"/>
<evidence type="ECO:0000313" key="4">
    <source>
        <dbReference type="Proteomes" id="UP001595379"/>
    </source>
</evidence>
<keyword evidence="2" id="KW-0732">Signal</keyword>
<protein>
    <submittedName>
        <fullName evidence="3">Uncharacterized protein</fullName>
    </submittedName>
</protein>
<dbReference type="RefSeq" id="WP_343163603.1">
    <property type="nucleotide sequence ID" value="NZ_JBHRSV010000001.1"/>
</dbReference>
<feature type="compositionally biased region" description="Gly residues" evidence="1">
    <location>
        <begin position="58"/>
        <end position="71"/>
    </location>
</feature>
<evidence type="ECO:0000313" key="3">
    <source>
        <dbReference type="EMBL" id="MFC2924685.1"/>
    </source>
</evidence>
<evidence type="ECO:0000256" key="2">
    <source>
        <dbReference type="SAM" id="SignalP"/>
    </source>
</evidence>
<reference evidence="4" key="1">
    <citation type="journal article" date="2019" name="Int. J. Syst. Evol. Microbiol.">
        <title>The Global Catalogue of Microorganisms (GCM) 10K type strain sequencing project: providing services to taxonomists for standard genome sequencing and annotation.</title>
        <authorList>
            <consortium name="The Broad Institute Genomics Platform"/>
            <consortium name="The Broad Institute Genome Sequencing Center for Infectious Disease"/>
            <person name="Wu L."/>
            <person name="Ma J."/>
        </authorList>
    </citation>
    <scope>NUCLEOTIDE SEQUENCE [LARGE SCALE GENOMIC DNA]</scope>
    <source>
        <strain evidence="4">KCTC 52487</strain>
    </source>
</reference>
<comment type="caution">
    <text evidence="3">The sequence shown here is derived from an EMBL/GenBank/DDBJ whole genome shotgun (WGS) entry which is preliminary data.</text>
</comment>
<dbReference type="EMBL" id="JBHRSV010000001">
    <property type="protein sequence ID" value="MFC2924685.1"/>
    <property type="molecule type" value="Genomic_DNA"/>
</dbReference>
<accession>A0ABV6ZTC8</accession>
<keyword evidence="4" id="KW-1185">Reference proteome</keyword>
<feature type="signal peptide" evidence="2">
    <location>
        <begin position="1"/>
        <end position="22"/>
    </location>
</feature>
<name>A0ABV6ZTC8_9PROT</name>
<sequence length="200" mass="20209">MRVSALALAFASAVCLTAPAFAGGGGGGGGSGSGSSAGNRIQAGFTIGEDGTISTGSGNSGGHGAPAGDGHGAPAADDGHGAPSGSPGEGIADDNPRMVSLPMLVVPLSRDNHLTGYGFVTVRFVVSSGFDHWDIREHAHFALDRLIRASHRNSIATADGLNIDAARAEEVWREALSEEFGAGVVDTMSFDVPDIRRVGR</sequence>
<feature type="region of interest" description="Disordered" evidence="1">
    <location>
        <begin position="47"/>
        <end position="94"/>
    </location>
</feature>
<dbReference type="Proteomes" id="UP001595379">
    <property type="component" value="Unassembled WGS sequence"/>
</dbReference>
<organism evidence="3 4">
    <name type="scientific">Hyphobacterium vulgare</name>
    <dbReference type="NCBI Taxonomy" id="1736751"/>
    <lineage>
        <taxon>Bacteria</taxon>
        <taxon>Pseudomonadati</taxon>
        <taxon>Pseudomonadota</taxon>
        <taxon>Alphaproteobacteria</taxon>
        <taxon>Maricaulales</taxon>
        <taxon>Maricaulaceae</taxon>
        <taxon>Hyphobacterium</taxon>
    </lineage>
</organism>
<evidence type="ECO:0000256" key="1">
    <source>
        <dbReference type="SAM" id="MobiDB-lite"/>
    </source>
</evidence>
<feature type="chain" id="PRO_5045651999" evidence="2">
    <location>
        <begin position="23"/>
        <end position="200"/>
    </location>
</feature>
<gene>
    <name evidence="3" type="ORF">ACFOOR_01055</name>
</gene>